<evidence type="ECO:0000256" key="2">
    <source>
        <dbReference type="ARBA" id="ARBA00022982"/>
    </source>
</evidence>
<dbReference type="PANTHER" id="PTHR45663:SF11">
    <property type="entry name" value="GEO12009P1"/>
    <property type="match status" value="1"/>
</dbReference>
<evidence type="ECO:0000256" key="4">
    <source>
        <dbReference type="SAM" id="MobiDB-lite"/>
    </source>
</evidence>
<evidence type="ECO:0000256" key="3">
    <source>
        <dbReference type="ARBA" id="ARBA00023157"/>
    </source>
</evidence>
<protein>
    <recommendedName>
        <fullName evidence="10">Thioredoxin domain-containing protein</fullName>
    </recommendedName>
</protein>
<feature type="domain" description="UBA" evidence="6">
    <location>
        <begin position="165"/>
        <end position="205"/>
    </location>
</feature>
<feature type="compositionally biased region" description="Acidic residues" evidence="4">
    <location>
        <begin position="567"/>
        <end position="582"/>
    </location>
</feature>
<dbReference type="InterPro" id="IPR017937">
    <property type="entry name" value="Thioredoxin_CS"/>
</dbReference>
<keyword evidence="3" id="KW-1015">Disulfide bond</keyword>
<dbReference type="GO" id="GO:0015035">
    <property type="term" value="F:protein-disulfide reductase activity"/>
    <property type="evidence" value="ECO:0007669"/>
    <property type="project" value="TreeGrafter"/>
</dbReference>
<sequence length="754" mass="82868">MKFRSAALFLSLNQLAGATPFRSKVAFFNHINQIPRGGDETAAATEVTSSQDEDNLEDRVHAAMAKLGLSSPEEIAEKAQGGPANAVCKDGVCEIEPSVPSPDNTESFEDMKKRLSKEMNVDEAIVQAALGATLQVGTEPEEQRLNEEAARTMIQYEIDAIQKVMEDSDEVKQLVDEGHDPTLSRRALAFADMNVEVARAILIADEEDEREEQEQLAKIQAEREEEEKRAKLRAEAEQRKKEEAQMKTINVDPSFDPTNPMGQAAAKPAAAPAAQTPPKPAKKEDVVFQATAENIQKLVLESPVPVLLDVYADWCGPCKALTPALEQMAVKAGGMFRLVKLNTDEERNISSALEVTSLPTIFGMKDGQIIHSFKGMPRDEEFMKSFMMGLFTGTGFSPAPTNEEKEKYTELTNKLIKIAGASGFTFSQRERLQVRTNSKLDELVEVRGDMADAEESAKVVRSLLSNIIRDPFDTKFRKVNLDNKIIAARVGAFAPAVSILKAVGFKEEEDSVSNSLVLGKGKKIVNVAPLVVARDTIDKWIDLNRRAIATALRKKQDEEARQKLLDEAEEIDDDEESEDETPQIDPNACNLKLRIEGKKKMHDLSLSADDTLESIIKNLPASVNDGEEVTIMCTARRLMVKSSDTEAMKKTFRESRLSPSASIVVKIGSGAQRSSDASSLKERAAARKQKSKTNTMQSTGIYAKDDNAKGELIDGGGGVWYEHDVTTDDEAEEEQEEGSESSADTEDESESSDE</sequence>
<dbReference type="GO" id="GO:0005737">
    <property type="term" value="C:cytoplasm"/>
    <property type="evidence" value="ECO:0007669"/>
    <property type="project" value="TreeGrafter"/>
</dbReference>
<evidence type="ECO:0000259" key="7">
    <source>
        <dbReference type="PROSITE" id="PS51352"/>
    </source>
</evidence>
<dbReference type="SUPFAM" id="SSF143503">
    <property type="entry name" value="PUG domain-like"/>
    <property type="match status" value="1"/>
</dbReference>
<keyword evidence="2" id="KW-0249">Electron transport</keyword>
<feature type="compositionally biased region" description="Acidic residues" evidence="4">
    <location>
        <begin position="727"/>
        <end position="754"/>
    </location>
</feature>
<dbReference type="PANTHER" id="PTHR45663">
    <property type="entry name" value="GEO12009P1"/>
    <property type="match status" value="1"/>
</dbReference>
<feature type="region of interest" description="Disordered" evidence="4">
    <location>
        <begin position="668"/>
        <end position="754"/>
    </location>
</feature>
<dbReference type="SMART" id="SM00580">
    <property type="entry name" value="PUG"/>
    <property type="match status" value="1"/>
</dbReference>
<evidence type="ECO:0000256" key="1">
    <source>
        <dbReference type="ARBA" id="ARBA00022448"/>
    </source>
</evidence>
<dbReference type="Gene3D" id="1.20.58.2190">
    <property type="match status" value="1"/>
</dbReference>
<dbReference type="Gene3D" id="3.40.30.10">
    <property type="entry name" value="Glutaredoxin"/>
    <property type="match status" value="1"/>
</dbReference>
<feature type="chain" id="PRO_5041997561" description="Thioredoxin domain-containing protein" evidence="5">
    <location>
        <begin position="19"/>
        <end position="754"/>
    </location>
</feature>
<dbReference type="AlphaFoldDB" id="A0AAD3H8Y4"/>
<dbReference type="InterPro" id="IPR015940">
    <property type="entry name" value="UBA"/>
</dbReference>
<feature type="compositionally biased region" description="Basic and acidic residues" evidence="4">
    <location>
        <begin position="220"/>
        <end position="245"/>
    </location>
</feature>
<feature type="compositionally biased region" description="Low complexity" evidence="4">
    <location>
        <begin position="264"/>
        <end position="276"/>
    </location>
</feature>
<evidence type="ECO:0000256" key="5">
    <source>
        <dbReference type="SAM" id="SignalP"/>
    </source>
</evidence>
<comment type="caution">
    <text evidence="8">The sequence shown here is derived from an EMBL/GenBank/DDBJ whole genome shotgun (WGS) entry which is preliminary data.</text>
</comment>
<feature type="domain" description="Thioredoxin" evidence="7">
    <location>
        <begin position="265"/>
        <end position="392"/>
    </location>
</feature>
<dbReference type="InterPro" id="IPR013766">
    <property type="entry name" value="Thioredoxin_domain"/>
</dbReference>
<feature type="region of interest" description="Disordered" evidence="4">
    <location>
        <begin position="567"/>
        <end position="586"/>
    </location>
</feature>
<dbReference type="CDD" id="cd02947">
    <property type="entry name" value="TRX_family"/>
    <property type="match status" value="1"/>
</dbReference>
<dbReference type="EMBL" id="BLLK01000047">
    <property type="protein sequence ID" value="GFH54770.1"/>
    <property type="molecule type" value="Genomic_DNA"/>
</dbReference>
<dbReference type="CDD" id="cd09212">
    <property type="entry name" value="PUB"/>
    <property type="match status" value="1"/>
</dbReference>
<evidence type="ECO:0008006" key="10">
    <source>
        <dbReference type="Google" id="ProtNLM"/>
    </source>
</evidence>
<dbReference type="Proteomes" id="UP001054902">
    <property type="component" value="Unassembled WGS sequence"/>
</dbReference>
<feature type="region of interest" description="Disordered" evidence="4">
    <location>
        <begin position="220"/>
        <end position="282"/>
    </location>
</feature>
<gene>
    <name evidence="8" type="ORF">CTEN210_11246</name>
</gene>
<dbReference type="PROSITE" id="PS50030">
    <property type="entry name" value="UBA"/>
    <property type="match status" value="1"/>
</dbReference>
<proteinExistence type="predicted"/>
<dbReference type="SUPFAM" id="SSF46934">
    <property type="entry name" value="UBA-like"/>
    <property type="match status" value="1"/>
</dbReference>
<dbReference type="InterPro" id="IPR018997">
    <property type="entry name" value="PUB_domain"/>
</dbReference>
<keyword evidence="5" id="KW-0732">Signal</keyword>
<evidence type="ECO:0000313" key="8">
    <source>
        <dbReference type="EMBL" id="GFH54770.1"/>
    </source>
</evidence>
<keyword evidence="9" id="KW-1185">Reference proteome</keyword>
<dbReference type="Pfam" id="PF09409">
    <property type="entry name" value="PUB"/>
    <property type="match status" value="1"/>
</dbReference>
<evidence type="ECO:0000313" key="9">
    <source>
        <dbReference type="Proteomes" id="UP001054902"/>
    </source>
</evidence>
<keyword evidence="1" id="KW-0813">Transport</keyword>
<dbReference type="InterPro" id="IPR036339">
    <property type="entry name" value="PUB-like_dom_sf"/>
</dbReference>
<dbReference type="PROSITE" id="PS51352">
    <property type="entry name" value="THIOREDOXIN_2"/>
    <property type="match status" value="1"/>
</dbReference>
<accession>A0AAD3H8Y4</accession>
<dbReference type="Pfam" id="PF00085">
    <property type="entry name" value="Thioredoxin"/>
    <property type="match status" value="1"/>
</dbReference>
<evidence type="ECO:0000259" key="6">
    <source>
        <dbReference type="PROSITE" id="PS50030"/>
    </source>
</evidence>
<name>A0AAD3H8Y4_9STRA</name>
<organism evidence="8 9">
    <name type="scientific">Chaetoceros tenuissimus</name>
    <dbReference type="NCBI Taxonomy" id="426638"/>
    <lineage>
        <taxon>Eukaryota</taxon>
        <taxon>Sar</taxon>
        <taxon>Stramenopiles</taxon>
        <taxon>Ochrophyta</taxon>
        <taxon>Bacillariophyta</taxon>
        <taxon>Coscinodiscophyceae</taxon>
        <taxon>Chaetocerotophycidae</taxon>
        <taxon>Chaetocerotales</taxon>
        <taxon>Chaetocerotaceae</taxon>
        <taxon>Chaetoceros</taxon>
    </lineage>
</organism>
<feature type="signal peptide" evidence="5">
    <location>
        <begin position="1"/>
        <end position="18"/>
    </location>
</feature>
<feature type="compositionally biased region" description="Basic and acidic residues" evidence="4">
    <location>
        <begin position="703"/>
        <end position="712"/>
    </location>
</feature>
<dbReference type="InterPro" id="IPR036249">
    <property type="entry name" value="Thioredoxin-like_sf"/>
</dbReference>
<reference evidence="8 9" key="1">
    <citation type="journal article" date="2021" name="Sci. Rep.">
        <title>The genome of the diatom Chaetoceros tenuissimus carries an ancient integrated fragment of an extant virus.</title>
        <authorList>
            <person name="Hongo Y."/>
            <person name="Kimura K."/>
            <person name="Takaki Y."/>
            <person name="Yoshida Y."/>
            <person name="Baba S."/>
            <person name="Kobayashi G."/>
            <person name="Nagasaki K."/>
            <person name="Hano T."/>
            <person name="Tomaru Y."/>
        </authorList>
    </citation>
    <scope>NUCLEOTIDE SEQUENCE [LARGE SCALE GENOMIC DNA]</scope>
    <source>
        <strain evidence="8 9">NIES-3715</strain>
    </source>
</reference>
<dbReference type="PROSITE" id="PS00194">
    <property type="entry name" value="THIOREDOXIN_1"/>
    <property type="match status" value="1"/>
</dbReference>
<dbReference type="SUPFAM" id="SSF52833">
    <property type="entry name" value="Thioredoxin-like"/>
    <property type="match status" value="1"/>
</dbReference>
<dbReference type="InterPro" id="IPR009060">
    <property type="entry name" value="UBA-like_sf"/>
</dbReference>